<evidence type="ECO:0000313" key="4">
    <source>
        <dbReference type="Proteomes" id="UP001057455"/>
    </source>
</evidence>
<sequence length="465" mass="52524">MREDVLFVLSRLVPRRTATVYFLLFGATLLLSIGLLNGSENLFRRFTSCQGNADYGISAFTALVVLQCLLLLPKFDDPIADEPSDSDSHTAPSTFSHLDNHGNILTAKKLRDAARMPHREFFRSEGFVGIVCDKSTPSASSGAIHSYDSNISLIQSRAARRKLHSEGFITDLAAMRPSRLDSVATIKEGDDSPLSSTEDNNEDERFPDSPEQKSSFCVSWVGSKTICWNSLWMLLYHLVIFMGIHATLLASRIHGTIAINEYALETCSHLRDKFPLGMWSPRLGHQLISESTFFLTYMSCTTFELITRKSSDASYVKNFFSFHFLREQKFIGVTRILLQGVIFIYAISQIIISMLTGYGSPMQIVCGFSMGMLMLSINAVLTQLLELSDMSKSTMNLNWFWSLLSLLNFWICSVLFYISVYGLPLTAPYIYLQFFAWIPLLILTTRKGRHIFMWQNISSALYAFN</sequence>
<organism evidence="3 4">
    <name type="scientific">Babesia ovis</name>
    <dbReference type="NCBI Taxonomy" id="5869"/>
    <lineage>
        <taxon>Eukaryota</taxon>
        <taxon>Sar</taxon>
        <taxon>Alveolata</taxon>
        <taxon>Apicomplexa</taxon>
        <taxon>Aconoidasida</taxon>
        <taxon>Piroplasmida</taxon>
        <taxon>Babesiidae</taxon>
        <taxon>Babesia</taxon>
    </lineage>
</organism>
<keyword evidence="2" id="KW-0472">Membrane</keyword>
<evidence type="ECO:0000313" key="3">
    <source>
        <dbReference type="EMBL" id="GFE53884.1"/>
    </source>
</evidence>
<comment type="caution">
    <text evidence="3">The sequence shown here is derived from an EMBL/GenBank/DDBJ whole genome shotgun (WGS) entry which is preliminary data.</text>
</comment>
<gene>
    <name evidence="3" type="ORF">BaOVIS_012880</name>
</gene>
<dbReference type="EMBL" id="BLIY01000008">
    <property type="protein sequence ID" value="GFE53884.1"/>
    <property type="molecule type" value="Genomic_DNA"/>
</dbReference>
<dbReference type="OrthoDB" id="330669at2759"/>
<feature type="transmembrane region" description="Helical" evidence="2">
    <location>
        <begin position="397"/>
        <end position="420"/>
    </location>
</feature>
<keyword evidence="2" id="KW-0812">Transmembrane</keyword>
<feature type="transmembrane region" description="Helical" evidence="2">
    <location>
        <begin position="426"/>
        <end position="443"/>
    </location>
</feature>
<keyword evidence="2" id="KW-1133">Transmembrane helix</keyword>
<keyword evidence="4" id="KW-1185">Reference proteome</keyword>
<name>A0A9W5T9C3_BABOV</name>
<dbReference type="Proteomes" id="UP001057455">
    <property type="component" value="Unassembled WGS sequence"/>
</dbReference>
<accession>A0A9W5T9C3</accession>
<protein>
    <submittedName>
        <fullName evidence="3">Uncharacterized protein</fullName>
    </submittedName>
</protein>
<feature type="transmembrane region" description="Helical" evidence="2">
    <location>
        <begin position="362"/>
        <end position="385"/>
    </location>
</feature>
<dbReference type="AlphaFoldDB" id="A0A9W5T9C3"/>
<evidence type="ECO:0000256" key="2">
    <source>
        <dbReference type="SAM" id="Phobius"/>
    </source>
</evidence>
<reference evidence="3" key="1">
    <citation type="submission" date="2019-12" db="EMBL/GenBank/DDBJ databases">
        <title>Genome sequence of Babesia ovis.</title>
        <authorList>
            <person name="Yamagishi J."/>
            <person name="Sevinc F."/>
            <person name="Xuan X."/>
        </authorList>
    </citation>
    <scope>NUCLEOTIDE SEQUENCE</scope>
    <source>
        <strain evidence="3">Selcuk</strain>
    </source>
</reference>
<feature type="transmembrane region" description="Helical" evidence="2">
    <location>
        <begin position="20"/>
        <end position="43"/>
    </location>
</feature>
<proteinExistence type="predicted"/>
<evidence type="ECO:0000256" key="1">
    <source>
        <dbReference type="SAM" id="MobiDB-lite"/>
    </source>
</evidence>
<feature type="region of interest" description="Disordered" evidence="1">
    <location>
        <begin position="185"/>
        <end position="213"/>
    </location>
</feature>
<feature type="transmembrane region" description="Helical" evidence="2">
    <location>
        <begin position="336"/>
        <end position="356"/>
    </location>
</feature>
<feature type="transmembrane region" description="Helical" evidence="2">
    <location>
        <begin position="231"/>
        <end position="250"/>
    </location>
</feature>